<feature type="chain" id="PRO_5046073310" description="Glutathione-binding protein GsiB" evidence="8">
    <location>
        <begin position="27"/>
        <end position="527"/>
    </location>
</feature>
<evidence type="ECO:0000256" key="7">
    <source>
        <dbReference type="ARBA" id="ARBA00022764"/>
    </source>
</evidence>
<feature type="signal peptide" evidence="8">
    <location>
        <begin position="1"/>
        <end position="26"/>
    </location>
</feature>
<gene>
    <name evidence="10" type="ORF">L2W38_07890</name>
</gene>
<dbReference type="PANTHER" id="PTHR30290">
    <property type="entry name" value="PERIPLASMIC BINDING COMPONENT OF ABC TRANSPORTER"/>
    <property type="match status" value="1"/>
</dbReference>
<keyword evidence="7" id="KW-0574">Periplasm</keyword>
<comment type="similarity">
    <text evidence="3">Belongs to the bacterial solute-binding protein 5 family.</text>
</comment>
<proteinExistence type="inferred from homology"/>
<comment type="subcellular location">
    <subcellularLocation>
        <location evidence="2">Periplasm</location>
    </subcellularLocation>
</comment>
<dbReference type="Proteomes" id="UP001200430">
    <property type="component" value="Unassembled WGS sequence"/>
</dbReference>
<dbReference type="SUPFAM" id="SSF53850">
    <property type="entry name" value="Periplasmic binding protein-like II"/>
    <property type="match status" value="1"/>
</dbReference>
<evidence type="ECO:0000256" key="8">
    <source>
        <dbReference type="SAM" id="SignalP"/>
    </source>
</evidence>
<keyword evidence="5" id="KW-0813">Transport</keyword>
<organism evidence="10 11">
    <name type="scientific">Dethiosulfovibrio marinus</name>
    <dbReference type="NCBI Taxonomy" id="133532"/>
    <lineage>
        <taxon>Bacteria</taxon>
        <taxon>Thermotogati</taxon>
        <taxon>Synergistota</taxon>
        <taxon>Synergistia</taxon>
        <taxon>Synergistales</taxon>
        <taxon>Dethiosulfovibrionaceae</taxon>
        <taxon>Dethiosulfovibrio</taxon>
    </lineage>
</organism>
<reference evidence="10 11" key="1">
    <citation type="submission" date="2022-01" db="EMBL/GenBank/DDBJ databases">
        <title>Dethiosulfovibrio faecalis sp. nov., a novel proteolytic, non-sulfur-reducing bacterium isolated from a marine aquaculture solid waste bioreactor.</title>
        <authorList>
            <person name="Grabowski S."/>
            <person name="Apolinario E."/>
            <person name="Schneider N."/>
            <person name="Marshall C.W."/>
            <person name="Sowers K.R."/>
        </authorList>
    </citation>
    <scope>NUCLEOTIDE SEQUENCE [LARGE SCALE GENOMIC DNA]</scope>
    <source>
        <strain evidence="10 11">DSM 12537</strain>
    </source>
</reference>
<name>A0ABS9ENG5_9BACT</name>
<dbReference type="CDD" id="cd08499">
    <property type="entry name" value="PBP2_Ylib_like"/>
    <property type="match status" value="1"/>
</dbReference>
<evidence type="ECO:0000256" key="2">
    <source>
        <dbReference type="ARBA" id="ARBA00004418"/>
    </source>
</evidence>
<evidence type="ECO:0000256" key="1">
    <source>
        <dbReference type="ARBA" id="ARBA00003489"/>
    </source>
</evidence>
<dbReference type="Gene3D" id="3.10.105.10">
    <property type="entry name" value="Dipeptide-binding Protein, Domain 3"/>
    <property type="match status" value="1"/>
</dbReference>
<sequence>MLRIGRKGLLLALLTALAATSFTAAAFGGGKELVIAKSREALALDPQDISDTPSEEINHAIYEGLVTFDEKLNVVPMLAKEWSHSEDGLEWTFKLKEGIAFHSGTPFDAEAVKVNFDRILNGKYKRTSLYAPVIKEISVVDDHTVKFTLKESFGPFLNVLAHTAGLILDPSYVQDPKKNESIKHRPSGTGPFMLDEWEQGDYIALKANKKYWQGKPKIDRLVFRTVPEDSARAMMIETGEVDIAEQIPPTDVERLLKNKKVDMKVLPSIVVQFVGVNCQNEVLKDPAVRRALAYSIDRQAICDKILMGYAEPVNSMVAPLVNGYSEVSGFTYDPEKAKATLEEAGWADSDGDGIRNKDGKKLTVEFWTHGRDTLSLKVPQAVQSFASAVGFDCKMKVMDWGAFLAATRKPVEESTSQLMWLGWSPSTGDADWVYRPLVHSDYWQPKGPNRPFYSNEIVDENIMVGFHSVDQDERREAYRKAQEILNQELPWIPLYTRKTLHAFSKKLEKVEYLPLDFVVISHETDKK</sequence>
<dbReference type="InterPro" id="IPR039424">
    <property type="entry name" value="SBP_5"/>
</dbReference>
<protein>
    <recommendedName>
        <fullName evidence="4">Glutathione-binding protein GsiB</fullName>
    </recommendedName>
</protein>
<comment type="caution">
    <text evidence="10">The sequence shown here is derived from an EMBL/GenBank/DDBJ whole genome shotgun (WGS) entry which is preliminary data.</text>
</comment>
<dbReference type="Pfam" id="PF00496">
    <property type="entry name" value="SBP_bac_5"/>
    <property type="match status" value="1"/>
</dbReference>
<dbReference type="PIRSF" id="PIRSF002741">
    <property type="entry name" value="MppA"/>
    <property type="match status" value="1"/>
</dbReference>
<dbReference type="RefSeq" id="WP_236099457.1">
    <property type="nucleotide sequence ID" value="NZ_JAKGUD010000007.1"/>
</dbReference>
<accession>A0ABS9ENG5</accession>
<feature type="domain" description="Solute-binding protein family 5" evidence="9">
    <location>
        <begin position="73"/>
        <end position="442"/>
    </location>
</feature>
<dbReference type="Gene3D" id="3.40.190.10">
    <property type="entry name" value="Periplasmic binding protein-like II"/>
    <property type="match status" value="1"/>
</dbReference>
<evidence type="ECO:0000313" key="11">
    <source>
        <dbReference type="Proteomes" id="UP001200430"/>
    </source>
</evidence>
<evidence type="ECO:0000259" key="9">
    <source>
        <dbReference type="Pfam" id="PF00496"/>
    </source>
</evidence>
<evidence type="ECO:0000256" key="3">
    <source>
        <dbReference type="ARBA" id="ARBA00005695"/>
    </source>
</evidence>
<dbReference type="InterPro" id="IPR030678">
    <property type="entry name" value="Peptide/Ni-bd"/>
</dbReference>
<evidence type="ECO:0000256" key="5">
    <source>
        <dbReference type="ARBA" id="ARBA00022448"/>
    </source>
</evidence>
<evidence type="ECO:0000313" key="10">
    <source>
        <dbReference type="EMBL" id="MCF4142735.1"/>
    </source>
</evidence>
<dbReference type="Gene3D" id="3.90.76.10">
    <property type="entry name" value="Dipeptide-binding Protein, Domain 1"/>
    <property type="match status" value="1"/>
</dbReference>
<evidence type="ECO:0000256" key="4">
    <source>
        <dbReference type="ARBA" id="ARBA00017393"/>
    </source>
</evidence>
<dbReference type="PANTHER" id="PTHR30290:SF32">
    <property type="entry name" value="GLUTATHIONE-BINDING PROTEIN GSIB"/>
    <property type="match status" value="1"/>
</dbReference>
<dbReference type="InterPro" id="IPR000914">
    <property type="entry name" value="SBP_5_dom"/>
</dbReference>
<keyword evidence="11" id="KW-1185">Reference proteome</keyword>
<keyword evidence="6 8" id="KW-0732">Signal</keyword>
<comment type="function">
    <text evidence="1">Part of the ABC transporter complex GsiABCD involved in glutathione import. Binds glutathione.</text>
</comment>
<evidence type="ECO:0000256" key="6">
    <source>
        <dbReference type="ARBA" id="ARBA00022729"/>
    </source>
</evidence>
<dbReference type="EMBL" id="JAKGUD010000007">
    <property type="protein sequence ID" value="MCF4142735.1"/>
    <property type="molecule type" value="Genomic_DNA"/>
</dbReference>